<name>A0A5P1E9C7_ASPOF</name>
<sequence length="126" mass="14252">MKSFDNNSPDVSQVAKLRQELNEVLQERDRANVLARAEKLAASYAKRQLDVAEVTIAKLQEEITLLKSKPLQEERDRANVLARAEKLAASYAKRQLDVAEVTIAKLQEEITLLKSKPLQEVVDKHC</sequence>
<keyword evidence="1" id="KW-0175">Coiled coil</keyword>
<protein>
    <submittedName>
        <fullName evidence="2">Uncharacterized protein</fullName>
    </submittedName>
</protein>
<evidence type="ECO:0000313" key="3">
    <source>
        <dbReference type="Proteomes" id="UP000243459"/>
    </source>
</evidence>
<reference evidence="3" key="1">
    <citation type="journal article" date="2017" name="Nat. Commun.">
        <title>The asparagus genome sheds light on the origin and evolution of a young Y chromosome.</title>
        <authorList>
            <person name="Harkess A."/>
            <person name="Zhou J."/>
            <person name="Xu C."/>
            <person name="Bowers J.E."/>
            <person name="Van der Hulst R."/>
            <person name="Ayyampalayam S."/>
            <person name="Mercati F."/>
            <person name="Riccardi P."/>
            <person name="McKain M.R."/>
            <person name="Kakrana A."/>
            <person name="Tang H."/>
            <person name="Ray J."/>
            <person name="Groenendijk J."/>
            <person name="Arikit S."/>
            <person name="Mathioni S.M."/>
            <person name="Nakano M."/>
            <person name="Shan H."/>
            <person name="Telgmann-Rauber A."/>
            <person name="Kanno A."/>
            <person name="Yue Z."/>
            <person name="Chen H."/>
            <person name="Li W."/>
            <person name="Chen Y."/>
            <person name="Xu X."/>
            <person name="Zhang Y."/>
            <person name="Luo S."/>
            <person name="Chen H."/>
            <person name="Gao J."/>
            <person name="Mao Z."/>
            <person name="Pires J.C."/>
            <person name="Luo M."/>
            <person name="Kudrna D."/>
            <person name="Wing R.A."/>
            <person name="Meyers B.C."/>
            <person name="Yi K."/>
            <person name="Kong H."/>
            <person name="Lavrijsen P."/>
            <person name="Sunseri F."/>
            <person name="Falavigna A."/>
            <person name="Ye Y."/>
            <person name="Leebens-Mack J.H."/>
            <person name="Chen G."/>
        </authorList>
    </citation>
    <scope>NUCLEOTIDE SEQUENCE [LARGE SCALE GENOMIC DNA]</scope>
    <source>
        <strain evidence="3">cv. DH0086</strain>
    </source>
</reference>
<dbReference type="Gramene" id="ONK58077">
    <property type="protein sequence ID" value="ONK58077"/>
    <property type="gene ID" value="A4U43_C09F7880"/>
</dbReference>
<evidence type="ECO:0000256" key="1">
    <source>
        <dbReference type="SAM" id="Coils"/>
    </source>
</evidence>
<dbReference type="EMBL" id="CM007389">
    <property type="protein sequence ID" value="ONK58077.1"/>
    <property type="molecule type" value="Genomic_DNA"/>
</dbReference>
<dbReference type="AlphaFoldDB" id="A0A5P1E9C7"/>
<proteinExistence type="predicted"/>
<accession>A0A5P1E9C7</accession>
<dbReference type="Proteomes" id="UP000243459">
    <property type="component" value="Chromosome 9"/>
</dbReference>
<feature type="coiled-coil region" evidence="1">
    <location>
        <begin position="14"/>
        <end position="116"/>
    </location>
</feature>
<evidence type="ECO:0000313" key="2">
    <source>
        <dbReference type="EMBL" id="ONK58077.1"/>
    </source>
</evidence>
<gene>
    <name evidence="2" type="ORF">A4U43_C09F7880</name>
</gene>
<organism evidence="2 3">
    <name type="scientific">Asparagus officinalis</name>
    <name type="common">Garden asparagus</name>
    <dbReference type="NCBI Taxonomy" id="4686"/>
    <lineage>
        <taxon>Eukaryota</taxon>
        <taxon>Viridiplantae</taxon>
        <taxon>Streptophyta</taxon>
        <taxon>Embryophyta</taxon>
        <taxon>Tracheophyta</taxon>
        <taxon>Spermatophyta</taxon>
        <taxon>Magnoliopsida</taxon>
        <taxon>Liliopsida</taxon>
        <taxon>Asparagales</taxon>
        <taxon>Asparagaceae</taxon>
        <taxon>Asparagoideae</taxon>
        <taxon>Asparagus</taxon>
    </lineage>
</organism>
<keyword evidence="3" id="KW-1185">Reference proteome</keyword>